<feature type="compositionally biased region" description="Pro residues" evidence="1">
    <location>
        <begin position="50"/>
        <end position="62"/>
    </location>
</feature>
<name>A0ABU9AGQ4_PSEA5</name>
<reference evidence="3 4" key="1">
    <citation type="submission" date="2024-03" db="EMBL/GenBank/DDBJ databases">
        <title>Draft genome sequence of Pseudonocardia carboxydivorans JCM 14827.</title>
        <authorList>
            <person name="Duangmal K."/>
        </authorList>
    </citation>
    <scope>NUCLEOTIDE SEQUENCE [LARGE SCALE GENOMIC DNA]</scope>
    <source>
        <strain evidence="3 4">JCM 14827</strain>
    </source>
</reference>
<dbReference type="EMBL" id="JBBPIX010000009">
    <property type="protein sequence ID" value="MEK6465606.1"/>
    <property type="molecule type" value="Genomic_DNA"/>
</dbReference>
<evidence type="ECO:0000256" key="1">
    <source>
        <dbReference type="SAM" id="MobiDB-lite"/>
    </source>
</evidence>
<dbReference type="Proteomes" id="UP001367513">
    <property type="component" value="Unassembled WGS sequence"/>
</dbReference>
<accession>A0ABU9AGQ4</accession>
<feature type="region of interest" description="Disordered" evidence="1">
    <location>
        <begin position="48"/>
        <end position="79"/>
    </location>
</feature>
<evidence type="ECO:0000256" key="2">
    <source>
        <dbReference type="SAM" id="SignalP"/>
    </source>
</evidence>
<gene>
    <name evidence="3" type="ORF">WG925_17825</name>
</gene>
<sequence>MSISGESSHVLSVTSRRRRVRRLRPPALLVALLTACALVAGCSASAAAPAPAPAAPPSPAQPAPTSAAPAVPELPGGGTEVFPGRRMAALYGHPGTPSMGVLGEQDLPRSIARAKDLAADFQPLVREPVVPAFEIITTVADRAPGPDGDYSAEMSVEELRPWVEQAGKAGVYVVLDLQPGTTDFLTQAKRYAELLAQPHVGLALDPEWRLEPGQRHGVQVGSVTAAEINRTSEWLAGLVRAKKLPQKVFLIHQFRVSMISDRQTVVTSHRELATVLHADGYGTRQEKTETWNALHAAPRPPGLWWGWKNFIDEDEPTFTPRETYAVRPESPVFVSYQ</sequence>
<protein>
    <recommendedName>
        <fullName evidence="5">Lipoprotein</fullName>
    </recommendedName>
</protein>
<feature type="signal peptide" evidence="2">
    <location>
        <begin position="1"/>
        <end position="46"/>
    </location>
</feature>
<proteinExistence type="predicted"/>
<organism evidence="3 4">
    <name type="scientific">Pseudonocardia alni subsp. carboxydivorans</name>
    <dbReference type="NCBI Taxonomy" id="415010"/>
    <lineage>
        <taxon>Bacteria</taxon>
        <taxon>Bacillati</taxon>
        <taxon>Actinomycetota</taxon>
        <taxon>Actinomycetes</taxon>
        <taxon>Pseudonocardiales</taxon>
        <taxon>Pseudonocardiaceae</taxon>
        <taxon>Pseudonocardia</taxon>
    </lineage>
</organism>
<evidence type="ECO:0008006" key="5">
    <source>
        <dbReference type="Google" id="ProtNLM"/>
    </source>
</evidence>
<dbReference type="RefSeq" id="WP_346104168.1">
    <property type="nucleotide sequence ID" value="NZ_BAAAOD010000030.1"/>
</dbReference>
<evidence type="ECO:0000313" key="3">
    <source>
        <dbReference type="EMBL" id="MEK6465606.1"/>
    </source>
</evidence>
<evidence type="ECO:0000313" key="4">
    <source>
        <dbReference type="Proteomes" id="UP001367513"/>
    </source>
</evidence>
<keyword evidence="4" id="KW-1185">Reference proteome</keyword>
<feature type="chain" id="PRO_5046867383" description="Lipoprotein" evidence="2">
    <location>
        <begin position="47"/>
        <end position="337"/>
    </location>
</feature>
<keyword evidence="2" id="KW-0732">Signal</keyword>
<comment type="caution">
    <text evidence="3">The sequence shown here is derived from an EMBL/GenBank/DDBJ whole genome shotgun (WGS) entry which is preliminary data.</text>
</comment>